<dbReference type="GO" id="GO:0000155">
    <property type="term" value="F:phosphorelay sensor kinase activity"/>
    <property type="evidence" value="ECO:0007669"/>
    <property type="project" value="InterPro"/>
</dbReference>
<dbReference type="Proteomes" id="UP000664167">
    <property type="component" value="Unassembled WGS sequence"/>
</dbReference>
<dbReference type="InterPro" id="IPR003661">
    <property type="entry name" value="HisK_dim/P_dom"/>
</dbReference>
<evidence type="ECO:0000313" key="11">
    <source>
        <dbReference type="EMBL" id="MBO0514462.1"/>
    </source>
</evidence>
<evidence type="ECO:0000256" key="6">
    <source>
        <dbReference type="ARBA" id="ARBA00022777"/>
    </source>
</evidence>
<accession>A0A939F9D1</accession>
<evidence type="ECO:0000256" key="9">
    <source>
        <dbReference type="ARBA" id="ARBA00039401"/>
    </source>
</evidence>
<evidence type="ECO:0000256" key="4">
    <source>
        <dbReference type="ARBA" id="ARBA00022679"/>
    </source>
</evidence>
<dbReference type="SMART" id="SM00387">
    <property type="entry name" value="HATPase_c"/>
    <property type="match status" value="1"/>
</dbReference>
<dbReference type="InterPro" id="IPR003594">
    <property type="entry name" value="HATPase_dom"/>
</dbReference>
<dbReference type="SMART" id="SM00388">
    <property type="entry name" value="HisKA"/>
    <property type="match status" value="1"/>
</dbReference>
<dbReference type="GO" id="GO:0005886">
    <property type="term" value="C:plasma membrane"/>
    <property type="evidence" value="ECO:0007669"/>
    <property type="project" value="UniProtKB-SubCell"/>
</dbReference>
<organism evidence="11 12">
    <name type="scientific">Streptomyces beijiangensis</name>
    <dbReference type="NCBI Taxonomy" id="163361"/>
    <lineage>
        <taxon>Bacteria</taxon>
        <taxon>Bacillati</taxon>
        <taxon>Actinomycetota</taxon>
        <taxon>Actinomycetes</taxon>
        <taxon>Kitasatosporales</taxon>
        <taxon>Streptomycetaceae</taxon>
        <taxon>Streptomyces</taxon>
    </lineage>
</organism>
<dbReference type="InterPro" id="IPR050351">
    <property type="entry name" value="BphY/WalK/GraS-like"/>
</dbReference>
<dbReference type="InterPro" id="IPR036890">
    <property type="entry name" value="HATPase_C_sf"/>
</dbReference>
<comment type="caution">
    <text evidence="11">The sequence shown here is derived from an EMBL/GenBank/DDBJ whole genome shotgun (WGS) entry which is preliminary data.</text>
</comment>
<dbReference type="PANTHER" id="PTHR42878:SF7">
    <property type="entry name" value="SENSOR HISTIDINE KINASE GLRK"/>
    <property type="match status" value="1"/>
</dbReference>
<dbReference type="SUPFAM" id="SSF47384">
    <property type="entry name" value="Homodimeric domain of signal transducing histidine kinase"/>
    <property type="match status" value="1"/>
</dbReference>
<dbReference type="EMBL" id="JAFLRJ010000208">
    <property type="protein sequence ID" value="MBO0514462.1"/>
    <property type="molecule type" value="Genomic_DNA"/>
</dbReference>
<dbReference type="AlphaFoldDB" id="A0A939F9D1"/>
<comment type="subcellular location">
    <subcellularLocation>
        <location evidence="2">Cell membrane</location>
    </subcellularLocation>
</comment>
<dbReference type="GO" id="GO:0005524">
    <property type="term" value="F:ATP binding"/>
    <property type="evidence" value="ECO:0007669"/>
    <property type="project" value="UniProtKB-KW"/>
</dbReference>
<dbReference type="CDD" id="cd00075">
    <property type="entry name" value="HATPase"/>
    <property type="match status" value="1"/>
</dbReference>
<dbReference type="RefSeq" id="WP_206963860.1">
    <property type="nucleotide sequence ID" value="NZ_BAAAJJ010000002.1"/>
</dbReference>
<dbReference type="InterPro" id="IPR036097">
    <property type="entry name" value="HisK_dim/P_sf"/>
</dbReference>
<dbReference type="InterPro" id="IPR035965">
    <property type="entry name" value="PAS-like_dom_sf"/>
</dbReference>
<comment type="catalytic activity">
    <reaction evidence="1">
        <text>ATP + protein L-histidine = ADP + protein N-phospho-L-histidine.</text>
        <dbReference type="EC" id="2.7.13.3"/>
    </reaction>
</comment>
<dbReference type="GO" id="GO:0007234">
    <property type="term" value="P:osmosensory signaling via phosphorelay pathway"/>
    <property type="evidence" value="ECO:0007669"/>
    <property type="project" value="TreeGrafter"/>
</dbReference>
<evidence type="ECO:0000256" key="2">
    <source>
        <dbReference type="ARBA" id="ARBA00004236"/>
    </source>
</evidence>
<feature type="domain" description="Histidine kinase" evidence="10">
    <location>
        <begin position="285"/>
        <end position="501"/>
    </location>
</feature>
<dbReference type="EC" id="2.7.13.3" evidence="3"/>
<evidence type="ECO:0000256" key="8">
    <source>
        <dbReference type="ARBA" id="ARBA00023012"/>
    </source>
</evidence>
<evidence type="ECO:0000256" key="7">
    <source>
        <dbReference type="ARBA" id="ARBA00022840"/>
    </source>
</evidence>
<sequence length="512" mass="55538">MIDLVVDAAAAFLYDPDAMPRGSTRWSSVAHWLAGERVPHLLMRLFRTLAGPEGPAPENADPYRPYPQDVLRLTTALAAFSAARSASTVPVPVRFRAPGERPRFLVVTAFRPPYPLGSDTIMLYAADITESEEEHAQLATERVWLSTLLDSLDAGILFTDGAFHALHINRRAMDWLGLPFPSPPSGIDVAALVRTVSDRLIDPVGFHSLVDASRTGDRAEFRDLRFKDGSIRRMYFRPVYGRTERLGNLWMFENVTDRLAVERALTDRADALAELADQRARFTSAVSHALRTPLTSIAGFAELLSAAEPGQLPTEEQQFAGGIQRNTALMQSLIEDLLLVSGLDTRILPLRIEPMVMSALLASAAEEVRGTADLKGVRVEHLAPPRLQIRGDRDRLRRALVSILEKAVRSVGEGSPVTVRAEVDTGGSAWIISVRGVGRPVSEAELGDLALGRLLDPSTGAADVLGLAVARAVAEAHGGGLEVVRSEEDGITVLLRLPRGLKGPQPQGPDVP</sequence>
<keyword evidence="8" id="KW-0902">Two-component regulatory system</keyword>
<dbReference type="Gene3D" id="3.30.450.20">
    <property type="entry name" value="PAS domain"/>
    <property type="match status" value="1"/>
</dbReference>
<dbReference type="GO" id="GO:0030295">
    <property type="term" value="F:protein kinase activator activity"/>
    <property type="evidence" value="ECO:0007669"/>
    <property type="project" value="TreeGrafter"/>
</dbReference>
<dbReference type="CDD" id="cd00082">
    <property type="entry name" value="HisKA"/>
    <property type="match status" value="1"/>
</dbReference>
<dbReference type="Pfam" id="PF02518">
    <property type="entry name" value="HATPase_c"/>
    <property type="match status" value="1"/>
</dbReference>
<dbReference type="Gene3D" id="3.30.565.10">
    <property type="entry name" value="Histidine kinase-like ATPase, C-terminal domain"/>
    <property type="match status" value="1"/>
</dbReference>
<evidence type="ECO:0000313" key="12">
    <source>
        <dbReference type="Proteomes" id="UP000664167"/>
    </source>
</evidence>
<evidence type="ECO:0000256" key="3">
    <source>
        <dbReference type="ARBA" id="ARBA00012438"/>
    </source>
</evidence>
<dbReference type="GO" id="GO:0000156">
    <property type="term" value="F:phosphorelay response regulator activity"/>
    <property type="evidence" value="ECO:0007669"/>
    <property type="project" value="TreeGrafter"/>
</dbReference>
<keyword evidence="6 11" id="KW-0418">Kinase</keyword>
<reference evidence="11" key="1">
    <citation type="submission" date="2021-03" db="EMBL/GenBank/DDBJ databases">
        <title>Streptomyces poriferae sp. nov., a novel marine sponge-derived Actinobacteria species with anti-MRSA activity.</title>
        <authorList>
            <person name="Sandoval-Powers M."/>
            <person name="Kralova S."/>
            <person name="Nguyen G.-S."/>
            <person name="Fawwal D."/>
            <person name="Degnes K."/>
            <person name="Klinkenberg G."/>
            <person name="Sletta H."/>
            <person name="Wentzel A."/>
            <person name="Liles M.R."/>
        </authorList>
    </citation>
    <scope>NUCLEOTIDE SEQUENCE</scope>
    <source>
        <strain evidence="11">DSM 41794</strain>
    </source>
</reference>
<dbReference type="InterPro" id="IPR005467">
    <property type="entry name" value="His_kinase_dom"/>
</dbReference>
<name>A0A939F9D1_9ACTN</name>
<gene>
    <name evidence="11" type="ORF">J0695_22095</name>
</gene>
<keyword evidence="12" id="KW-1185">Reference proteome</keyword>
<evidence type="ECO:0000256" key="5">
    <source>
        <dbReference type="ARBA" id="ARBA00022741"/>
    </source>
</evidence>
<dbReference type="PANTHER" id="PTHR42878">
    <property type="entry name" value="TWO-COMPONENT HISTIDINE KINASE"/>
    <property type="match status" value="1"/>
</dbReference>
<evidence type="ECO:0000256" key="1">
    <source>
        <dbReference type="ARBA" id="ARBA00000085"/>
    </source>
</evidence>
<dbReference type="Gene3D" id="1.10.287.130">
    <property type="match status" value="1"/>
</dbReference>
<keyword evidence="5" id="KW-0547">Nucleotide-binding</keyword>
<keyword evidence="7" id="KW-0067">ATP-binding</keyword>
<dbReference type="Pfam" id="PF00512">
    <property type="entry name" value="HisKA"/>
    <property type="match status" value="1"/>
</dbReference>
<protein>
    <recommendedName>
        <fullName evidence="9">Sensor-like histidine kinase SenX3</fullName>
        <ecNumber evidence="3">2.7.13.3</ecNumber>
    </recommendedName>
</protein>
<evidence type="ECO:0000259" key="10">
    <source>
        <dbReference type="PROSITE" id="PS50109"/>
    </source>
</evidence>
<proteinExistence type="predicted"/>
<dbReference type="PROSITE" id="PS50109">
    <property type="entry name" value="HIS_KIN"/>
    <property type="match status" value="1"/>
</dbReference>
<dbReference type="SUPFAM" id="SSF55785">
    <property type="entry name" value="PYP-like sensor domain (PAS domain)"/>
    <property type="match status" value="1"/>
</dbReference>
<keyword evidence="4" id="KW-0808">Transferase</keyword>
<dbReference type="SUPFAM" id="SSF55874">
    <property type="entry name" value="ATPase domain of HSP90 chaperone/DNA topoisomerase II/histidine kinase"/>
    <property type="match status" value="1"/>
</dbReference>